<name>A0A1S7Q120_9HYPH</name>
<reference evidence="3" key="1">
    <citation type="submission" date="2016-01" db="EMBL/GenBank/DDBJ databases">
        <authorList>
            <person name="Regsiter A."/>
            <person name="william w."/>
        </authorList>
    </citation>
    <scope>NUCLEOTIDE SEQUENCE [LARGE SCALE GENOMIC DNA]</scope>
    <source>
        <strain evidence="3">CFBP 6623</strain>
    </source>
</reference>
<dbReference type="Proteomes" id="UP000191988">
    <property type="component" value="Unassembled WGS sequence"/>
</dbReference>
<evidence type="ECO:0000256" key="1">
    <source>
        <dbReference type="SAM" id="Phobius"/>
    </source>
</evidence>
<accession>A0A1S7Q120</accession>
<dbReference type="EMBL" id="FBWK01000032">
    <property type="protein sequence ID" value="CUX29594.1"/>
    <property type="molecule type" value="Genomic_DNA"/>
</dbReference>
<feature type="transmembrane region" description="Helical" evidence="1">
    <location>
        <begin position="107"/>
        <end position="132"/>
    </location>
</feature>
<evidence type="ECO:0000313" key="3">
    <source>
        <dbReference type="Proteomes" id="UP000191988"/>
    </source>
</evidence>
<keyword evidence="3" id="KW-1185">Reference proteome</keyword>
<evidence type="ECO:0008006" key="4">
    <source>
        <dbReference type="Google" id="ProtNLM"/>
    </source>
</evidence>
<dbReference type="RefSeq" id="WP_046798531.1">
    <property type="nucleotide sequence ID" value="NZ_LT009723.1"/>
</dbReference>
<keyword evidence="1" id="KW-0812">Transmembrane</keyword>
<feature type="transmembrane region" description="Helical" evidence="1">
    <location>
        <begin position="76"/>
        <end position="101"/>
    </location>
</feature>
<protein>
    <recommendedName>
        <fullName evidence="4">Transmembrane protein</fullName>
    </recommendedName>
</protein>
<gene>
    <name evidence="2" type="ORF">AGR3A_Cc380011</name>
</gene>
<organism evidence="2 3">
    <name type="scientific">Agrobacterium tomkonis CFBP 6623</name>
    <dbReference type="NCBI Taxonomy" id="1183432"/>
    <lineage>
        <taxon>Bacteria</taxon>
        <taxon>Pseudomonadati</taxon>
        <taxon>Pseudomonadota</taxon>
        <taxon>Alphaproteobacteria</taxon>
        <taxon>Hyphomicrobiales</taxon>
        <taxon>Rhizobiaceae</taxon>
        <taxon>Rhizobium/Agrobacterium group</taxon>
        <taxon>Agrobacterium</taxon>
        <taxon>Agrobacterium tumefaciens complex</taxon>
    </lineage>
</organism>
<proteinExistence type="predicted"/>
<dbReference type="STRING" id="1183432.AGR3A_Cc380011"/>
<keyword evidence="1" id="KW-0472">Membrane</keyword>
<sequence length="154" mass="17437">MPDALLENIPQPLLYVIGILLALCLIMSLLNHIGRLCFGLQNGVAVAIARIIRHVRELERTRQKPSRRFRIFESGFWAIFCYGLWIYLSVALVCMLVIAFLSDKPGILHLQFLTAGYFLFGCLAAGMIRLAARRDWQRFRALLRGEEDDDGAAA</sequence>
<keyword evidence="1" id="KW-1133">Transmembrane helix</keyword>
<dbReference type="AlphaFoldDB" id="A0A1S7Q120"/>
<evidence type="ECO:0000313" key="2">
    <source>
        <dbReference type="EMBL" id="CUX29594.1"/>
    </source>
</evidence>
<feature type="transmembrane region" description="Helical" evidence="1">
    <location>
        <begin position="12"/>
        <end position="30"/>
    </location>
</feature>